<accession>A0A5N5IXR1</accession>
<evidence type="ECO:0000313" key="2">
    <source>
        <dbReference type="Proteomes" id="UP000326939"/>
    </source>
</evidence>
<reference evidence="2" key="1">
    <citation type="journal article" date="2019" name="Gigascience">
        <title>De novo genome assembly of the endangered Acer yangbiense, a plant species with extremely small populations endemic to Yunnan Province, China.</title>
        <authorList>
            <person name="Yang J."/>
            <person name="Wariss H.M."/>
            <person name="Tao L."/>
            <person name="Zhang R."/>
            <person name="Yun Q."/>
            <person name="Hollingsworth P."/>
            <person name="Dao Z."/>
            <person name="Luo G."/>
            <person name="Guo H."/>
            <person name="Ma Y."/>
            <person name="Sun W."/>
        </authorList>
    </citation>
    <scope>NUCLEOTIDE SEQUENCE [LARGE SCALE GENOMIC DNA]</scope>
    <source>
        <strain evidence="2">cv. br00</strain>
    </source>
</reference>
<proteinExistence type="predicted"/>
<keyword evidence="2" id="KW-1185">Reference proteome</keyword>
<sequence>MFKYGNIRLPSYLRPSTTALAPGKPVGTIVEYFGWVGAVWQCFYSTVEYAYAHSPQRSMSAKEASNGDNITRQKISSREFHPPKIMLMA</sequence>
<dbReference type="EMBL" id="VDCV01000019">
    <property type="protein sequence ID" value="KAB5511868.1"/>
    <property type="molecule type" value="Genomic_DNA"/>
</dbReference>
<protein>
    <submittedName>
        <fullName evidence="1">Uncharacterized protein</fullName>
    </submittedName>
</protein>
<organism evidence="1 2">
    <name type="scientific">Salix brachista</name>
    <dbReference type="NCBI Taxonomy" id="2182728"/>
    <lineage>
        <taxon>Eukaryota</taxon>
        <taxon>Viridiplantae</taxon>
        <taxon>Streptophyta</taxon>
        <taxon>Embryophyta</taxon>
        <taxon>Tracheophyta</taxon>
        <taxon>Spermatophyta</taxon>
        <taxon>Magnoliopsida</taxon>
        <taxon>eudicotyledons</taxon>
        <taxon>Gunneridae</taxon>
        <taxon>Pentapetalae</taxon>
        <taxon>rosids</taxon>
        <taxon>fabids</taxon>
        <taxon>Malpighiales</taxon>
        <taxon>Salicaceae</taxon>
        <taxon>Saliceae</taxon>
        <taxon>Salix</taxon>
    </lineage>
</organism>
<gene>
    <name evidence="1" type="ORF">DKX38_028896</name>
</gene>
<comment type="caution">
    <text evidence="1">The sequence shown here is derived from an EMBL/GenBank/DDBJ whole genome shotgun (WGS) entry which is preliminary data.</text>
</comment>
<dbReference type="Proteomes" id="UP000326939">
    <property type="component" value="Chromosome 19"/>
</dbReference>
<name>A0A5N5IXR1_9ROSI</name>
<evidence type="ECO:0000313" key="1">
    <source>
        <dbReference type="EMBL" id="KAB5511868.1"/>
    </source>
</evidence>
<dbReference type="AlphaFoldDB" id="A0A5N5IXR1"/>